<dbReference type="Proteomes" id="UP000189703">
    <property type="component" value="Unplaced"/>
</dbReference>
<dbReference type="OMA" id="NVRNMPQ"/>
<evidence type="ECO:0000313" key="11">
    <source>
        <dbReference type="Proteomes" id="UP000189703"/>
    </source>
</evidence>
<keyword evidence="3" id="KW-0813">Transport</keyword>
<feature type="compositionally biased region" description="Low complexity" evidence="8">
    <location>
        <begin position="58"/>
        <end position="73"/>
    </location>
</feature>
<feature type="region of interest" description="Disordered" evidence="8">
    <location>
        <begin position="126"/>
        <end position="164"/>
    </location>
</feature>
<evidence type="ECO:0000256" key="5">
    <source>
        <dbReference type="ARBA" id="ARBA00022989"/>
    </source>
</evidence>
<dbReference type="AlphaFoldDB" id="A0A1U8AEP9"/>
<dbReference type="FunCoup" id="A0A1U8AEP9">
    <property type="interactions" value="406"/>
</dbReference>
<evidence type="ECO:0000259" key="10">
    <source>
        <dbReference type="Pfam" id="PF00924"/>
    </source>
</evidence>
<dbReference type="PANTHER" id="PTHR31618">
    <property type="entry name" value="MECHANOSENSITIVE ION CHANNEL PROTEIN 5"/>
    <property type="match status" value="1"/>
</dbReference>
<feature type="compositionally biased region" description="Basic and acidic residues" evidence="8">
    <location>
        <begin position="238"/>
        <end position="250"/>
    </location>
</feature>
<dbReference type="SUPFAM" id="SSF50182">
    <property type="entry name" value="Sm-like ribonucleoproteins"/>
    <property type="match status" value="1"/>
</dbReference>
<dbReference type="GO" id="GO:0005886">
    <property type="term" value="C:plasma membrane"/>
    <property type="evidence" value="ECO:0000318"/>
    <property type="project" value="GO_Central"/>
</dbReference>
<keyword evidence="5 9" id="KW-1133">Transmembrane helix</keyword>
<feature type="region of interest" description="Disordered" evidence="8">
    <location>
        <begin position="231"/>
        <end position="258"/>
    </location>
</feature>
<dbReference type="PANTHER" id="PTHR31618:SF1">
    <property type="entry name" value="EF-HAND DOMAIN-CONTAINING PROTEIN"/>
    <property type="match status" value="1"/>
</dbReference>
<dbReference type="GO" id="GO:0050982">
    <property type="term" value="P:detection of mechanical stimulus"/>
    <property type="evidence" value="ECO:0007669"/>
    <property type="project" value="UniProtKB-ARBA"/>
</dbReference>
<evidence type="ECO:0000256" key="6">
    <source>
        <dbReference type="ARBA" id="ARBA00023136"/>
    </source>
</evidence>
<reference evidence="12" key="1">
    <citation type="submission" date="2025-08" db="UniProtKB">
        <authorList>
            <consortium name="RefSeq"/>
        </authorList>
    </citation>
    <scope>IDENTIFICATION</scope>
</reference>
<evidence type="ECO:0000256" key="1">
    <source>
        <dbReference type="ARBA" id="ARBA00004141"/>
    </source>
</evidence>
<dbReference type="InterPro" id="IPR010920">
    <property type="entry name" value="LSM_dom_sf"/>
</dbReference>
<feature type="transmembrane region" description="Helical" evidence="9">
    <location>
        <begin position="295"/>
        <end position="317"/>
    </location>
</feature>
<dbReference type="PIRSF" id="PIRSF017209">
    <property type="entry name" value="Memb_At2g17000_prd"/>
    <property type="match status" value="1"/>
</dbReference>
<dbReference type="InterPro" id="IPR006685">
    <property type="entry name" value="MscS_channel_2nd"/>
</dbReference>
<proteinExistence type="inferred from homology"/>
<feature type="transmembrane region" description="Helical" evidence="9">
    <location>
        <begin position="332"/>
        <end position="355"/>
    </location>
</feature>
<dbReference type="Gene3D" id="2.30.30.60">
    <property type="match status" value="1"/>
</dbReference>
<evidence type="ECO:0000256" key="4">
    <source>
        <dbReference type="ARBA" id="ARBA00022692"/>
    </source>
</evidence>
<evidence type="ECO:0000256" key="8">
    <source>
        <dbReference type="SAM" id="MobiDB-lite"/>
    </source>
</evidence>
<keyword evidence="6 7" id="KW-0472">Membrane</keyword>
<dbReference type="FunFam" id="2.30.30.60:FF:000003">
    <property type="entry name" value="Predicted mechanosensitive ion channel"/>
    <property type="match status" value="1"/>
</dbReference>
<dbReference type="Pfam" id="PF00924">
    <property type="entry name" value="MS_channel_2nd"/>
    <property type="match status" value="1"/>
</dbReference>
<gene>
    <name evidence="12" type="primary">LOC104603682</name>
</gene>
<feature type="region of interest" description="Disordered" evidence="8">
    <location>
        <begin position="178"/>
        <end position="213"/>
    </location>
</feature>
<feature type="region of interest" description="Disordered" evidence="8">
    <location>
        <begin position="1"/>
        <end position="108"/>
    </location>
</feature>
<evidence type="ECO:0000256" key="9">
    <source>
        <dbReference type="SAM" id="Phobius"/>
    </source>
</evidence>
<feature type="transmembrane region" description="Helical" evidence="9">
    <location>
        <begin position="707"/>
        <end position="729"/>
    </location>
</feature>
<accession>A0A1U8AEP9</accession>
<sequence length="909" mass="102722">MESLRKSFKSAQGSHKYTCRISAEAQEQNHELQPILLDLDERMSKSDSSDNHREVVLNIDGNNNSNRHNGKNANSRESDGENAGQSGAADADGFSFHQRPQGPDGPLPKLIVQFLHEQTASGEIALDKDELRYDRNLPPMTESPMNHRQTSSRELKASFQGSSPTWVETAQKLVRRRYTSSFEEDEHNQIKQHNGGSSNIGGGSANSSGRGRGEVLRCTSSASYRRNSSLLKAKTKSRLMDPPEDQDRKSGRVAKSGQVKSGMLGRINNEDEDDSFSQEDVPEEYKKGNISALTLLEWVSLILILATLVCSLSIPALSKKLVWRLHLWKWEVLVLVVICGRLVSGWGIRLVVFFIERNFLLRKRVLYFVYGVRKAVKNCIWLGLVLIAWHAMLDKKVARETNTSILPFVTKILFCFLVATLIWLVKTLLVKVLASSFHVSTYFDRIQESLFNQYVIETLSGPPLIEIQHAQEENEKVMAEVRNLQNAGATMPPDLRATVLPTTRSGKVIGSGGLQRSPKAGKSGTVSKQQDEGITIDHLHKLNQKNISAWNMKRLMNIVRHGVLSTLDETILGSAHTDESTMQIRSECEAKAAAKKIFNNVAMGGSKYIYLEDLMRFLREDEASKTMSLFEGATESKRISKSALKNWVVNAFRERRALALTLNDTKTAVNKLHQMLNIIVGIIILIIWLIILGIATTHLLVAISSQVLVVVFIFGNTCKTVFESIIFLFAMHPFDVGDRCEVDGVQMIVEEMNILTTVFLRYDNQKIIYPNSVLSTKPISNYYRSPDMGDAVEFCIHISTPAEKIAIMKQRITEYIENKKDHWYPGPMVVVKDVEDMNRLKIAIWLTHRMNHQDMGERWSRRALLVEEMVKVFRELDIEYRMLPLDINVRNMPALTSTRFPSNWTACSN</sequence>
<name>A0A1U8AEP9_NELNU</name>
<feature type="transmembrane region" description="Helical" evidence="9">
    <location>
        <begin position="676"/>
        <end position="701"/>
    </location>
</feature>
<dbReference type="STRING" id="4432.A0A1U8AEP9"/>
<feature type="compositionally biased region" description="Basic and acidic residues" evidence="8">
    <location>
        <begin position="126"/>
        <end position="135"/>
    </location>
</feature>
<feature type="transmembrane region" description="Helical" evidence="9">
    <location>
        <begin position="405"/>
        <end position="425"/>
    </location>
</feature>
<dbReference type="eggNOG" id="KOG4629">
    <property type="taxonomic scope" value="Eukaryota"/>
</dbReference>
<dbReference type="InterPro" id="IPR023408">
    <property type="entry name" value="MscS_beta-dom_sf"/>
</dbReference>
<feature type="compositionally biased region" description="Basic and acidic residues" evidence="8">
    <location>
        <begin position="39"/>
        <end position="55"/>
    </location>
</feature>
<dbReference type="GeneID" id="104603682"/>
<dbReference type="GO" id="GO:0006820">
    <property type="term" value="P:monoatomic anion transport"/>
    <property type="evidence" value="ECO:0000318"/>
    <property type="project" value="GO_Central"/>
</dbReference>
<dbReference type="GO" id="GO:0008381">
    <property type="term" value="F:mechanosensitive monoatomic ion channel activity"/>
    <property type="evidence" value="ECO:0000318"/>
    <property type="project" value="GO_Central"/>
</dbReference>
<evidence type="ECO:0000256" key="7">
    <source>
        <dbReference type="PIRNR" id="PIRNR017209"/>
    </source>
</evidence>
<keyword evidence="4 9" id="KW-0812">Transmembrane</keyword>
<dbReference type="OrthoDB" id="544685at2759"/>
<feature type="domain" description="Mechanosensitive ion channel MscS" evidence="10">
    <location>
        <begin position="721"/>
        <end position="783"/>
    </location>
</feature>
<protein>
    <recommendedName>
        <fullName evidence="7">Mechanosensitive ion channel protein</fullName>
    </recommendedName>
</protein>
<organism evidence="11 12">
    <name type="scientific">Nelumbo nucifera</name>
    <name type="common">Sacred lotus</name>
    <dbReference type="NCBI Taxonomy" id="4432"/>
    <lineage>
        <taxon>Eukaryota</taxon>
        <taxon>Viridiplantae</taxon>
        <taxon>Streptophyta</taxon>
        <taxon>Embryophyta</taxon>
        <taxon>Tracheophyta</taxon>
        <taxon>Spermatophyta</taxon>
        <taxon>Magnoliopsida</taxon>
        <taxon>Proteales</taxon>
        <taxon>Nelumbonaceae</taxon>
        <taxon>Nelumbo</taxon>
    </lineage>
</organism>
<feature type="region of interest" description="Disordered" evidence="8">
    <location>
        <begin position="510"/>
        <end position="529"/>
    </location>
</feature>
<evidence type="ECO:0000256" key="2">
    <source>
        <dbReference type="ARBA" id="ARBA00008017"/>
    </source>
</evidence>
<dbReference type="InParanoid" id="A0A1U8AEP9"/>
<evidence type="ECO:0000313" key="12">
    <source>
        <dbReference type="RefSeq" id="XP_010266066.1"/>
    </source>
</evidence>
<feature type="transmembrane region" description="Helical" evidence="9">
    <location>
        <begin position="375"/>
        <end position="393"/>
    </location>
</feature>
<dbReference type="RefSeq" id="XP_010266066.1">
    <property type="nucleotide sequence ID" value="XM_010267764.2"/>
</dbReference>
<keyword evidence="11" id="KW-1185">Reference proteome</keyword>
<comment type="similarity">
    <text evidence="2 7">Belongs to the MscS (TC 1.A.23) family.</text>
</comment>
<dbReference type="KEGG" id="nnu:104603682"/>
<dbReference type="InterPro" id="IPR016688">
    <property type="entry name" value="MscS-like_plants/fungi"/>
</dbReference>
<comment type="subcellular location">
    <subcellularLocation>
        <location evidence="1">Membrane</location>
        <topology evidence="1">Multi-pass membrane protein</topology>
    </subcellularLocation>
</comment>
<evidence type="ECO:0000256" key="3">
    <source>
        <dbReference type="ARBA" id="ARBA00022448"/>
    </source>
</evidence>